<name>A0A0B2USW1_TOXCA</name>
<gene>
    <name evidence="2" type="ORF">Tcan_00767</name>
</gene>
<organism evidence="2 3">
    <name type="scientific">Toxocara canis</name>
    <name type="common">Canine roundworm</name>
    <dbReference type="NCBI Taxonomy" id="6265"/>
    <lineage>
        <taxon>Eukaryota</taxon>
        <taxon>Metazoa</taxon>
        <taxon>Ecdysozoa</taxon>
        <taxon>Nematoda</taxon>
        <taxon>Chromadorea</taxon>
        <taxon>Rhabditida</taxon>
        <taxon>Spirurina</taxon>
        <taxon>Ascaridomorpha</taxon>
        <taxon>Ascaridoidea</taxon>
        <taxon>Toxocaridae</taxon>
        <taxon>Toxocara</taxon>
    </lineage>
</organism>
<reference evidence="2 3" key="1">
    <citation type="submission" date="2014-11" db="EMBL/GenBank/DDBJ databases">
        <title>Genetic blueprint of the zoonotic pathogen Toxocara canis.</title>
        <authorList>
            <person name="Zhu X.-Q."/>
            <person name="Korhonen P.K."/>
            <person name="Cai H."/>
            <person name="Young N.D."/>
            <person name="Nejsum P."/>
            <person name="von Samson-Himmelstjerna G."/>
            <person name="Boag P.R."/>
            <person name="Tan P."/>
            <person name="Li Q."/>
            <person name="Min J."/>
            <person name="Yang Y."/>
            <person name="Wang X."/>
            <person name="Fang X."/>
            <person name="Hall R.S."/>
            <person name="Hofmann A."/>
            <person name="Sternberg P.W."/>
            <person name="Jex A.R."/>
            <person name="Gasser R.B."/>
        </authorList>
    </citation>
    <scope>NUCLEOTIDE SEQUENCE [LARGE SCALE GENOMIC DNA]</scope>
    <source>
        <strain evidence="2">PN_DK_2014</strain>
    </source>
</reference>
<keyword evidence="3" id="KW-1185">Reference proteome</keyword>
<evidence type="ECO:0000313" key="2">
    <source>
        <dbReference type="EMBL" id="KHN74121.1"/>
    </source>
</evidence>
<comment type="caution">
    <text evidence="2">The sequence shown here is derived from an EMBL/GenBank/DDBJ whole genome shotgun (WGS) entry which is preliminary data.</text>
</comment>
<accession>A0A0B2USW1</accession>
<keyword evidence="1" id="KW-0812">Transmembrane</keyword>
<keyword evidence="1" id="KW-1133">Transmembrane helix</keyword>
<dbReference type="Proteomes" id="UP000031036">
    <property type="component" value="Unassembled WGS sequence"/>
</dbReference>
<feature type="transmembrane region" description="Helical" evidence="1">
    <location>
        <begin position="108"/>
        <end position="128"/>
    </location>
</feature>
<dbReference type="EMBL" id="JPKZ01002967">
    <property type="protein sequence ID" value="KHN74121.1"/>
    <property type="molecule type" value="Genomic_DNA"/>
</dbReference>
<evidence type="ECO:0000256" key="1">
    <source>
        <dbReference type="SAM" id="Phobius"/>
    </source>
</evidence>
<sequence length="134" mass="15481">MQNKLKTEKKDTSKRSFTKVDETQFDEVDSLDSLCAIRTYSWTSAVKQATDLAYDIIYIYSIPSLPVCWQRIFISTSNDVIISEHFLLTNIHIHKSNRLYLSKRRFSNLYPIYTAPTPFTLVASAAYINGSVYH</sequence>
<keyword evidence="1" id="KW-0472">Membrane</keyword>
<protein>
    <submittedName>
        <fullName evidence="2">Uncharacterized protein</fullName>
    </submittedName>
</protein>
<proteinExistence type="predicted"/>
<evidence type="ECO:0000313" key="3">
    <source>
        <dbReference type="Proteomes" id="UP000031036"/>
    </source>
</evidence>
<feature type="non-terminal residue" evidence="2">
    <location>
        <position position="134"/>
    </location>
</feature>
<dbReference type="AlphaFoldDB" id="A0A0B2USW1"/>